<dbReference type="EMBL" id="JACOOJ010000009">
    <property type="protein sequence ID" value="MBC5632647.1"/>
    <property type="molecule type" value="Genomic_DNA"/>
</dbReference>
<protein>
    <submittedName>
        <fullName evidence="1">Uncharacterized protein</fullName>
    </submittedName>
</protein>
<dbReference type="Proteomes" id="UP000651475">
    <property type="component" value="Unassembled WGS sequence"/>
</dbReference>
<comment type="caution">
    <text evidence="1">The sequence shown here is derived from an EMBL/GenBank/DDBJ whole genome shotgun (WGS) entry which is preliminary data.</text>
</comment>
<evidence type="ECO:0000313" key="2">
    <source>
        <dbReference type="Proteomes" id="UP000651475"/>
    </source>
</evidence>
<keyword evidence="2" id="KW-1185">Reference proteome</keyword>
<sequence>MATKLSSIQRSMYKNTIGDIDIQYNILQETGKDATNIAGVLKKGEVRLGEINIAVDGTMNIYTYPGLNNDEKKNIVSAVIDDVQQIYDELNQQ</sequence>
<name>A0ABR7DMQ1_9BACT</name>
<gene>
    <name evidence="1" type="ORF">H8S65_07680</name>
</gene>
<accession>A0ABR7DMQ1</accession>
<evidence type="ECO:0000313" key="1">
    <source>
        <dbReference type="EMBL" id="MBC5632647.1"/>
    </source>
</evidence>
<dbReference type="RefSeq" id="WP_186929402.1">
    <property type="nucleotide sequence ID" value="NZ_JACOOJ010000009.1"/>
</dbReference>
<organism evidence="1 2">
    <name type="scientific">Parabacteroides hominis</name>
    <dbReference type="NCBI Taxonomy" id="2763057"/>
    <lineage>
        <taxon>Bacteria</taxon>
        <taxon>Pseudomonadati</taxon>
        <taxon>Bacteroidota</taxon>
        <taxon>Bacteroidia</taxon>
        <taxon>Bacteroidales</taxon>
        <taxon>Tannerellaceae</taxon>
        <taxon>Parabacteroides</taxon>
    </lineage>
</organism>
<reference evidence="1 2" key="1">
    <citation type="submission" date="2020-08" db="EMBL/GenBank/DDBJ databases">
        <title>Genome public.</title>
        <authorList>
            <person name="Liu C."/>
            <person name="Sun Q."/>
        </authorList>
    </citation>
    <scope>NUCLEOTIDE SEQUENCE [LARGE SCALE GENOMIC DNA]</scope>
    <source>
        <strain evidence="1 2">NSJ-79</strain>
    </source>
</reference>
<proteinExistence type="predicted"/>